<dbReference type="GO" id="GO:0008168">
    <property type="term" value="F:methyltransferase activity"/>
    <property type="evidence" value="ECO:0007669"/>
    <property type="project" value="InterPro"/>
</dbReference>
<dbReference type="Gene3D" id="3.30.950.10">
    <property type="entry name" value="Methyltransferase, Cobalt-precorrin-4 Transmethylase, Domain 2"/>
    <property type="match status" value="1"/>
</dbReference>
<dbReference type="EMBL" id="HG693632">
    <property type="protein sequence ID" value="CDI85281.1"/>
    <property type="molecule type" value="Genomic_DNA"/>
</dbReference>
<keyword evidence="2" id="KW-1185">Reference proteome</keyword>
<dbReference type="AlphaFoldDB" id="U6GY92"/>
<dbReference type="InterPro" id="IPR014776">
    <property type="entry name" value="4pyrrole_Mease_sub2"/>
</dbReference>
<proteinExistence type="predicted"/>
<organism evidence="1 2">
    <name type="scientific">Eimeria praecox</name>
    <dbReference type="NCBI Taxonomy" id="51316"/>
    <lineage>
        <taxon>Eukaryota</taxon>
        <taxon>Sar</taxon>
        <taxon>Alveolata</taxon>
        <taxon>Apicomplexa</taxon>
        <taxon>Conoidasida</taxon>
        <taxon>Coccidia</taxon>
        <taxon>Eucoccidiorida</taxon>
        <taxon>Eimeriorina</taxon>
        <taxon>Eimeriidae</taxon>
        <taxon>Eimeria</taxon>
    </lineage>
</organism>
<dbReference type="GO" id="GO:0017183">
    <property type="term" value="P:protein histidyl modification to diphthamide"/>
    <property type="evidence" value="ECO:0007669"/>
    <property type="project" value="InterPro"/>
</dbReference>
<dbReference type="InterPro" id="IPR035996">
    <property type="entry name" value="4pyrrol_Methylase_sf"/>
</dbReference>
<dbReference type="PANTHER" id="PTHR10882:SF0">
    <property type="entry name" value="DIPHTHINE METHYL ESTER SYNTHASE"/>
    <property type="match status" value="1"/>
</dbReference>
<protein>
    <submittedName>
        <fullName evidence="1">Diphthine synthase, putative</fullName>
    </submittedName>
</protein>
<dbReference type="InterPro" id="IPR004551">
    <property type="entry name" value="Dphthn_synthase"/>
</dbReference>
<dbReference type="PANTHER" id="PTHR10882">
    <property type="entry name" value="DIPHTHINE SYNTHASE"/>
    <property type="match status" value="1"/>
</dbReference>
<evidence type="ECO:0000313" key="1">
    <source>
        <dbReference type="EMBL" id="CDI85281.1"/>
    </source>
</evidence>
<dbReference type="OrthoDB" id="2516at2759"/>
<sequence>MYCAADIKVKEQTVENMMKGNNIFEAPRFMSVNTAIKQLFEAAEMHNDEGVADILAFGLARIGADDQAIISGTLEELQNVDFGKPLHSLVLCAPELHEIEQNFVTLHRATQS</sequence>
<reference evidence="1" key="2">
    <citation type="submission" date="2013-10" db="EMBL/GenBank/DDBJ databases">
        <authorList>
            <person name="Aslett M."/>
        </authorList>
    </citation>
    <scope>NUCLEOTIDE SEQUENCE [LARGE SCALE GENOMIC DNA]</scope>
    <source>
        <strain evidence="1">Houghton</strain>
    </source>
</reference>
<accession>U6GY92</accession>
<gene>
    <name evidence="1" type="ORF">EPH_0015030</name>
</gene>
<reference evidence="1" key="1">
    <citation type="submission" date="2013-10" db="EMBL/GenBank/DDBJ databases">
        <title>Genomic analysis of the causative agents of coccidiosis in chickens.</title>
        <authorList>
            <person name="Reid A.J."/>
            <person name="Blake D."/>
            <person name="Billington K."/>
            <person name="Browne H."/>
            <person name="Dunn M."/>
            <person name="Hung S."/>
            <person name="Kawahara F."/>
            <person name="Miranda-Saavedra D."/>
            <person name="Mourier T."/>
            <person name="Nagra H."/>
            <person name="Otto T.D."/>
            <person name="Rawlings N."/>
            <person name="Sanchez A."/>
            <person name="Sanders M."/>
            <person name="Subramaniam C."/>
            <person name="Tay Y."/>
            <person name="Dear P."/>
            <person name="Doerig C."/>
            <person name="Gruber A."/>
            <person name="Parkinson J."/>
            <person name="Shirley M."/>
            <person name="Wan K.L."/>
            <person name="Berriman M."/>
            <person name="Tomley F."/>
            <person name="Pain A."/>
        </authorList>
    </citation>
    <scope>NUCLEOTIDE SEQUENCE [LARGE SCALE GENOMIC DNA]</scope>
    <source>
        <strain evidence="1">Houghton</strain>
    </source>
</reference>
<evidence type="ECO:0000313" key="2">
    <source>
        <dbReference type="Proteomes" id="UP000018201"/>
    </source>
</evidence>
<name>U6GY92_9EIME</name>
<dbReference type="Proteomes" id="UP000018201">
    <property type="component" value="Unassembled WGS sequence"/>
</dbReference>
<dbReference type="VEuPathDB" id="ToxoDB:EPH_0015030"/>
<dbReference type="SUPFAM" id="SSF53790">
    <property type="entry name" value="Tetrapyrrole methylase"/>
    <property type="match status" value="1"/>
</dbReference>